<evidence type="ECO:0000313" key="3">
    <source>
        <dbReference type="Proteomes" id="UP000235145"/>
    </source>
</evidence>
<evidence type="ECO:0000313" key="2">
    <source>
        <dbReference type="EMBL" id="KAJ0191843.1"/>
    </source>
</evidence>
<protein>
    <recommendedName>
        <fullName evidence="1">DUF1985 domain-containing protein</fullName>
    </recommendedName>
</protein>
<sequence length="239" mass="28236">MTRDIFRQTVFGYLLDVPHLKGDGLLFHKMFLHQIRPDDVFSPDGIKQLYFRVGDTKMVYGLEEFCLITGLNFDEYPKMIGKKVLERIVILKKRCLLRERLFPNHINSSVKIGDLKSYILNHPFLEVGGANAIRVCLIYILCERFLGKEINDRVLQDCFFLAKNLDDWNNFAWDFTYDDLEDTWNKINKYLSLSERRQTLKYPVLGFTAPFRIWIYEMLPAVRACGFVLSKNRDMPRMK</sequence>
<dbReference type="Proteomes" id="UP000235145">
    <property type="component" value="Unassembled WGS sequence"/>
</dbReference>
<dbReference type="InterPro" id="IPR015410">
    <property type="entry name" value="DUF1985"/>
</dbReference>
<dbReference type="Pfam" id="PF09331">
    <property type="entry name" value="DUF1985"/>
    <property type="match status" value="1"/>
</dbReference>
<proteinExistence type="predicted"/>
<dbReference type="PANTHER" id="PTHR48449">
    <property type="entry name" value="DUF1985 DOMAIN-CONTAINING PROTEIN"/>
    <property type="match status" value="1"/>
</dbReference>
<keyword evidence="3" id="KW-1185">Reference proteome</keyword>
<gene>
    <name evidence="2" type="ORF">LSAT_V11C800447440</name>
</gene>
<organism evidence="2 3">
    <name type="scientific">Lactuca sativa</name>
    <name type="common">Garden lettuce</name>
    <dbReference type="NCBI Taxonomy" id="4236"/>
    <lineage>
        <taxon>Eukaryota</taxon>
        <taxon>Viridiplantae</taxon>
        <taxon>Streptophyta</taxon>
        <taxon>Embryophyta</taxon>
        <taxon>Tracheophyta</taxon>
        <taxon>Spermatophyta</taxon>
        <taxon>Magnoliopsida</taxon>
        <taxon>eudicotyledons</taxon>
        <taxon>Gunneridae</taxon>
        <taxon>Pentapetalae</taxon>
        <taxon>asterids</taxon>
        <taxon>campanulids</taxon>
        <taxon>Asterales</taxon>
        <taxon>Asteraceae</taxon>
        <taxon>Cichorioideae</taxon>
        <taxon>Cichorieae</taxon>
        <taxon>Lactucinae</taxon>
        <taxon>Lactuca</taxon>
    </lineage>
</organism>
<dbReference type="AlphaFoldDB" id="A0A9R1URY4"/>
<name>A0A9R1URY4_LACSA</name>
<dbReference type="EMBL" id="NBSK02000008">
    <property type="protein sequence ID" value="KAJ0191843.1"/>
    <property type="molecule type" value="Genomic_DNA"/>
</dbReference>
<reference evidence="2 3" key="1">
    <citation type="journal article" date="2017" name="Nat. Commun.">
        <title>Genome assembly with in vitro proximity ligation data and whole-genome triplication in lettuce.</title>
        <authorList>
            <person name="Reyes-Chin-Wo S."/>
            <person name="Wang Z."/>
            <person name="Yang X."/>
            <person name="Kozik A."/>
            <person name="Arikit S."/>
            <person name="Song C."/>
            <person name="Xia L."/>
            <person name="Froenicke L."/>
            <person name="Lavelle D.O."/>
            <person name="Truco M.J."/>
            <person name="Xia R."/>
            <person name="Zhu S."/>
            <person name="Xu C."/>
            <person name="Xu H."/>
            <person name="Xu X."/>
            <person name="Cox K."/>
            <person name="Korf I."/>
            <person name="Meyers B.C."/>
            <person name="Michelmore R.W."/>
        </authorList>
    </citation>
    <scope>NUCLEOTIDE SEQUENCE [LARGE SCALE GENOMIC DNA]</scope>
    <source>
        <strain evidence="3">cv. Salinas</strain>
        <tissue evidence="2">Seedlings</tissue>
    </source>
</reference>
<dbReference type="PANTHER" id="PTHR48449:SF1">
    <property type="entry name" value="DUF1985 DOMAIN-CONTAINING PROTEIN"/>
    <property type="match status" value="1"/>
</dbReference>
<comment type="caution">
    <text evidence="2">The sequence shown here is derived from an EMBL/GenBank/DDBJ whole genome shotgun (WGS) entry which is preliminary data.</text>
</comment>
<feature type="domain" description="DUF1985" evidence="1">
    <location>
        <begin position="47"/>
        <end position="173"/>
    </location>
</feature>
<accession>A0A9R1URY4</accession>
<evidence type="ECO:0000259" key="1">
    <source>
        <dbReference type="Pfam" id="PF09331"/>
    </source>
</evidence>